<keyword evidence="2" id="KW-0812">Transmembrane</keyword>
<dbReference type="Pfam" id="PF07859">
    <property type="entry name" value="Abhydrolase_3"/>
    <property type="match status" value="1"/>
</dbReference>
<evidence type="ECO:0000313" key="4">
    <source>
        <dbReference type="EMBL" id="RDY27324.1"/>
    </source>
</evidence>
<proteinExistence type="predicted"/>
<feature type="transmembrane region" description="Helical" evidence="2">
    <location>
        <begin position="21"/>
        <end position="44"/>
    </location>
</feature>
<evidence type="ECO:0000256" key="1">
    <source>
        <dbReference type="ARBA" id="ARBA00022801"/>
    </source>
</evidence>
<organism evidence="4 5">
    <name type="scientific">Romboutsia weinsteinii</name>
    <dbReference type="NCBI Taxonomy" id="2020949"/>
    <lineage>
        <taxon>Bacteria</taxon>
        <taxon>Bacillati</taxon>
        <taxon>Bacillota</taxon>
        <taxon>Clostridia</taxon>
        <taxon>Peptostreptococcales</taxon>
        <taxon>Peptostreptococcaceae</taxon>
        <taxon>Romboutsia</taxon>
    </lineage>
</organism>
<name>A0A371J3S3_9FIRM</name>
<sequence>MFNNVWPYLKEVKMDKQQKENIYKNIGFCISITFIFGITLLLMLMIKARWYGFFILAVTVALLCYLRSKNKLGKWKIRLCWIGAICMAIATLFISKPYENISLVGTIVSEGIGMVTKLPAYSEKFLNEEKSTWKAPDGYELEKHKLSASVIELLKTDKDQEKVIYQLHGGSYLKKLRDIYRYKAVVLSKKSNGAYVASLDYRVAPEYTFPAALEDALEGWNYLLDLGYKPENIIIEGDSAGGNLALALSLKLRDNGMEMPAGIICISPWADLTEKGDSHQYNLYLDSSFGIEEGDKKSKPAVPLTYAGDTDLRNPYLSPVYGNYDKFPPMLILVGSYEVLESDSITIYKKAIDAGVDAKLIDQYGMFHVYPFMYNLTPESRSAWKEIEKFMIEFLRT</sequence>
<dbReference type="Proteomes" id="UP000215694">
    <property type="component" value="Unassembled WGS sequence"/>
</dbReference>
<dbReference type="SUPFAM" id="SSF53474">
    <property type="entry name" value="alpha/beta-Hydrolases"/>
    <property type="match status" value="1"/>
</dbReference>
<keyword evidence="2" id="KW-0472">Membrane</keyword>
<dbReference type="PANTHER" id="PTHR48081:SF8">
    <property type="entry name" value="ALPHA_BETA HYDROLASE FOLD-3 DOMAIN-CONTAINING PROTEIN-RELATED"/>
    <property type="match status" value="1"/>
</dbReference>
<evidence type="ECO:0000313" key="5">
    <source>
        <dbReference type="Proteomes" id="UP000215694"/>
    </source>
</evidence>
<dbReference type="InterPro" id="IPR013094">
    <property type="entry name" value="AB_hydrolase_3"/>
</dbReference>
<dbReference type="InterPro" id="IPR029058">
    <property type="entry name" value="AB_hydrolase_fold"/>
</dbReference>
<feature type="transmembrane region" description="Helical" evidence="2">
    <location>
        <begin position="79"/>
        <end position="98"/>
    </location>
</feature>
<dbReference type="PANTHER" id="PTHR48081">
    <property type="entry name" value="AB HYDROLASE SUPERFAMILY PROTEIN C4A8.06C"/>
    <property type="match status" value="1"/>
</dbReference>
<protein>
    <submittedName>
        <fullName evidence="4">Alpha/beta hydrolase</fullName>
    </submittedName>
</protein>
<gene>
    <name evidence="4" type="ORF">CHL78_010080</name>
</gene>
<feature type="domain" description="Alpha/beta hydrolase fold-3" evidence="3">
    <location>
        <begin position="166"/>
        <end position="370"/>
    </location>
</feature>
<keyword evidence="2" id="KW-1133">Transmembrane helix</keyword>
<dbReference type="InterPro" id="IPR050300">
    <property type="entry name" value="GDXG_lipolytic_enzyme"/>
</dbReference>
<accession>A0A371J3S3</accession>
<dbReference type="GO" id="GO:0016787">
    <property type="term" value="F:hydrolase activity"/>
    <property type="evidence" value="ECO:0007669"/>
    <property type="project" value="UniProtKB-KW"/>
</dbReference>
<dbReference type="Gene3D" id="3.40.50.1820">
    <property type="entry name" value="alpha/beta hydrolase"/>
    <property type="match status" value="1"/>
</dbReference>
<keyword evidence="5" id="KW-1185">Reference proteome</keyword>
<keyword evidence="1 4" id="KW-0378">Hydrolase</keyword>
<reference evidence="4 5" key="1">
    <citation type="journal article" date="2017" name="Genome Announc.">
        <title>Draft Genome Sequence of Romboutsia weinsteinii sp. nov. Strain CCRI-19649(T) Isolated from Surface Water.</title>
        <authorList>
            <person name="Maheux A.F."/>
            <person name="Boudreau D.K."/>
            <person name="Berube E."/>
            <person name="Boissinot M."/>
            <person name="Cantin P."/>
            <person name="Raymond F."/>
            <person name="Corbeil J."/>
            <person name="Omar R.F."/>
            <person name="Bergeron M.G."/>
        </authorList>
    </citation>
    <scope>NUCLEOTIDE SEQUENCE [LARGE SCALE GENOMIC DNA]</scope>
    <source>
        <strain evidence="4 5">CCRI-19649</strain>
    </source>
</reference>
<dbReference type="AlphaFoldDB" id="A0A371J3S3"/>
<dbReference type="EMBL" id="NOJY02000014">
    <property type="protein sequence ID" value="RDY27324.1"/>
    <property type="molecule type" value="Genomic_DNA"/>
</dbReference>
<evidence type="ECO:0000256" key="2">
    <source>
        <dbReference type="SAM" id="Phobius"/>
    </source>
</evidence>
<feature type="transmembrane region" description="Helical" evidence="2">
    <location>
        <begin position="50"/>
        <end position="67"/>
    </location>
</feature>
<comment type="caution">
    <text evidence="4">The sequence shown here is derived from an EMBL/GenBank/DDBJ whole genome shotgun (WGS) entry which is preliminary data.</text>
</comment>
<evidence type="ECO:0000259" key="3">
    <source>
        <dbReference type="Pfam" id="PF07859"/>
    </source>
</evidence>